<evidence type="ECO:0000313" key="4">
    <source>
        <dbReference type="Proteomes" id="UP000177258"/>
    </source>
</evidence>
<organism evidence="3 4">
    <name type="scientific">Candidatus Daviesbacteria bacterium RIFCSPHIGHO2_02_FULL_41_10</name>
    <dbReference type="NCBI Taxonomy" id="1797774"/>
    <lineage>
        <taxon>Bacteria</taxon>
        <taxon>Candidatus Daviesiibacteriota</taxon>
    </lineage>
</organism>
<dbReference type="InterPro" id="IPR000086">
    <property type="entry name" value="NUDIX_hydrolase_dom"/>
</dbReference>
<dbReference type="GO" id="GO:0005829">
    <property type="term" value="C:cytosol"/>
    <property type="evidence" value="ECO:0007669"/>
    <property type="project" value="TreeGrafter"/>
</dbReference>
<dbReference type="AlphaFoldDB" id="A0A1F5JUL9"/>
<accession>A0A1F5JUL9</accession>
<proteinExistence type="predicted"/>
<keyword evidence="1" id="KW-0378">Hydrolase</keyword>
<feature type="domain" description="Nudix hydrolase" evidence="2">
    <location>
        <begin position="36"/>
        <end position="166"/>
    </location>
</feature>
<dbReference type="EMBL" id="MFDB01000028">
    <property type="protein sequence ID" value="OGE32307.1"/>
    <property type="molecule type" value="Genomic_DNA"/>
</dbReference>
<evidence type="ECO:0000256" key="1">
    <source>
        <dbReference type="ARBA" id="ARBA00022801"/>
    </source>
</evidence>
<protein>
    <recommendedName>
        <fullName evidence="2">Nudix hydrolase domain-containing protein</fullName>
    </recommendedName>
</protein>
<dbReference type="InterPro" id="IPR015797">
    <property type="entry name" value="NUDIX_hydrolase-like_dom_sf"/>
</dbReference>
<dbReference type="PROSITE" id="PS51462">
    <property type="entry name" value="NUDIX"/>
    <property type="match status" value="1"/>
</dbReference>
<name>A0A1F5JUL9_9BACT</name>
<dbReference type="Pfam" id="PF00293">
    <property type="entry name" value="NUDIX"/>
    <property type="match status" value="1"/>
</dbReference>
<evidence type="ECO:0000259" key="2">
    <source>
        <dbReference type="PROSITE" id="PS51462"/>
    </source>
</evidence>
<evidence type="ECO:0000313" key="3">
    <source>
        <dbReference type="EMBL" id="OGE32307.1"/>
    </source>
</evidence>
<gene>
    <name evidence="3" type="ORF">A3D83_02680</name>
</gene>
<dbReference type="PANTHER" id="PTHR11839:SF12">
    <property type="entry name" value="ADP COMPOUNDS HYDROLASE NUDE"/>
    <property type="match status" value="1"/>
</dbReference>
<dbReference type="Proteomes" id="UP000177258">
    <property type="component" value="Unassembled WGS sequence"/>
</dbReference>
<reference evidence="3 4" key="1">
    <citation type="journal article" date="2016" name="Nat. Commun.">
        <title>Thousands of microbial genomes shed light on interconnected biogeochemical processes in an aquifer system.</title>
        <authorList>
            <person name="Anantharaman K."/>
            <person name="Brown C.T."/>
            <person name="Hug L.A."/>
            <person name="Sharon I."/>
            <person name="Castelle C.J."/>
            <person name="Probst A.J."/>
            <person name="Thomas B.C."/>
            <person name="Singh A."/>
            <person name="Wilkins M.J."/>
            <person name="Karaoz U."/>
            <person name="Brodie E.L."/>
            <person name="Williams K.H."/>
            <person name="Hubbard S.S."/>
            <person name="Banfield J.F."/>
        </authorList>
    </citation>
    <scope>NUCLEOTIDE SEQUENCE [LARGE SCALE GENOMIC DNA]</scope>
</reference>
<dbReference type="GO" id="GO:0006753">
    <property type="term" value="P:nucleoside phosphate metabolic process"/>
    <property type="evidence" value="ECO:0007669"/>
    <property type="project" value="TreeGrafter"/>
</dbReference>
<sequence length="176" mass="20389">MPKRIGEKVIFQTKLFTLKDIDIEFDHKKVIYQILEKADTALIVPVNEKGELVLVKEYFYAIDEYQLGLPKGAIDPRHNDLTTADKELQEEIGFKAGKLDRLGVVTMSPGYLTQKTHIFLARELTESKLEGDEEETLEVVYYPFDRFEELIDQDKLTEARMIAVLYLAKRFLEINS</sequence>
<dbReference type="GO" id="GO:0019693">
    <property type="term" value="P:ribose phosphate metabolic process"/>
    <property type="evidence" value="ECO:0007669"/>
    <property type="project" value="TreeGrafter"/>
</dbReference>
<dbReference type="Gene3D" id="3.90.79.10">
    <property type="entry name" value="Nucleoside Triphosphate Pyrophosphohydrolase"/>
    <property type="match status" value="1"/>
</dbReference>
<dbReference type="SUPFAM" id="SSF55811">
    <property type="entry name" value="Nudix"/>
    <property type="match status" value="1"/>
</dbReference>
<dbReference type="PANTHER" id="PTHR11839">
    <property type="entry name" value="UDP/ADP-SUGAR PYROPHOSPHATASE"/>
    <property type="match status" value="1"/>
</dbReference>
<comment type="caution">
    <text evidence="3">The sequence shown here is derived from an EMBL/GenBank/DDBJ whole genome shotgun (WGS) entry which is preliminary data.</text>
</comment>
<dbReference type="GO" id="GO:0019144">
    <property type="term" value="F:ADP-sugar diphosphatase activity"/>
    <property type="evidence" value="ECO:0007669"/>
    <property type="project" value="TreeGrafter"/>
</dbReference>